<dbReference type="InterPro" id="IPR002525">
    <property type="entry name" value="Transp_IS110-like_N"/>
</dbReference>
<dbReference type="PANTHER" id="PTHR33055">
    <property type="entry name" value="TRANSPOSASE FOR INSERTION SEQUENCE ELEMENT IS1111A"/>
    <property type="match status" value="1"/>
</dbReference>
<reference evidence="3" key="1">
    <citation type="submission" date="2013-08" db="EMBL/GenBank/DDBJ databases">
        <authorList>
            <person name="Mendez C."/>
            <person name="Richter M."/>
            <person name="Ferrer M."/>
            <person name="Sanchez J."/>
        </authorList>
    </citation>
    <scope>NUCLEOTIDE SEQUENCE</scope>
</reference>
<dbReference type="InterPro" id="IPR047650">
    <property type="entry name" value="Transpos_IS110"/>
</dbReference>
<proteinExistence type="predicted"/>
<dbReference type="InterPro" id="IPR003346">
    <property type="entry name" value="Transposase_20"/>
</dbReference>
<sequence>MAQYTKFIGLDVHKASIAVGIADSKSAEVRFYGNIPNTEVAILNLAKKLSEDQAHLAFVYEAGPCGYGVHRKLLEAGHECRVIAPSLIPKKSGDRVKTDRRDAIMLARLHRAGELTPVWVPGSEQEAMRDLSRLREDLKAQERYLKQRLSAFLLRNGKSVPEKMTKGSPRYWAWIADLSFPQPTAQVVLQEYADAVMEITKRIKGIETQLARSLELYDLAPLVQALMTLRGVDTITAFTVVAELGDLSRFDTAPQFMAYLGLVPSEASSGGTTKRGPITKTGNGHVRRVLVESAWTYRFPARKSRRIQTRNDGQPPEVCAIAWEAQKRLSHRYRHLTKAGKKHTVVTTAIARELAGFIWAIGCQIMGRPVTLPISAPEEETLAG</sequence>
<dbReference type="EMBL" id="AUZY01006277">
    <property type="protein sequence ID" value="EQD54848.1"/>
    <property type="molecule type" value="Genomic_DNA"/>
</dbReference>
<feature type="domain" description="Transposase IS110-like N-terminal" evidence="1">
    <location>
        <begin position="8"/>
        <end position="154"/>
    </location>
</feature>
<dbReference type="PANTHER" id="PTHR33055:SF3">
    <property type="entry name" value="PUTATIVE TRANSPOSASE FOR IS117-RELATED"/>
    <property type="match status" value="1"/>
</dbReference>
<dbReference type="Pfam" id="PF01548">
    <property type="entry name" value="DEDD_Tnp_IS110"/>
    <property type="match status" value="1"/>
</dbReference>
<dbReference type="Pfam" id="PF02371">
    <property type="entry name" value="Transposase_20"/>
    <property type="match status" value="1"/>
</dbReference>
<comment type="caution">
    <text evidence="3">The sequence shown here is derived from an EMBL/GenBank/DDBJ whole genome shotgun (WGS) entry which is preliminary data.</text>
</comment>
<evidence type="ECO:0000313" key="4">
    <source>
        <dbReference type="EMBL" id="EQD54848.1"/>
    </source>
</evidence>
<gene>
    <name evidence="4" type="ORF">B1B_09477</name>
    <name evidence="3" type="ORF">B2A_15278</name>
</gene>
<dbReference type="GO" id="GO:0004803">
    <property type="term" value="F:transposase activity"/>
    <property type="evidence" value="ECO:0007669"/>
    <property type="project" value="InterPro"/>
</dbReference>
<evidence type="ECO:0000259" key="1">
    <source>
        <dbReference type="Pfam" id="PF01548"/>
    </source>
</evidence>
<accession>T0Y2S8</accession>
<evidence type="ECO:0000259" key="2">
    <source>
        <dbReference type="Pfam" id="PF02371"/>
    </source>
</evidence>
<protein>
    <submittedName>
        <fullName evidence="3">Transposase IS116/IS110/IS902 family protein</fullName>
    </submittedName>
</protein>
<name>T0Y2S8_9ZZZZ</name>
<dbReference type="GO" id="GO:0006313">
    <property type="term" value="P:DNA transposition"/>
    <property type="evidence" value="ECO:0007669"/>
    <property type="project" value="InterPro"/>
</dbReference>
<dbReference type="EMBL" id="AUZZ01011115">
    <property type="protein sequence ID" value="EQD27313.1"/>
    <property type="molecule type" value="Genomic_DNA"/>
</dbReference>
<feature type="domain" description="Transposase IS116/IS110/IS902 C-terminal" evidence="2">
    <location>
        <begin position="224"/>
        <end position="297"/>
    </location>
</feature>
<organism evidence="3">
    <name type="scientific">mine drainage metagenome</name>
    <dbReference type="NCBI Taxonomy" id="410659"/>
    <lineage>
        <taxon>unclassified sequences</taxon>
        <taxon>metagenomes</taxon>
        <taxon>ecological metagenomes</taxon>
    </lineage>
</organism>
<dbReference type="NCBIfam" id="NF033542">
    <property type="entry name" value="transpos_IS110"/>
    <property type="match status" value="1"/>
</dbReference>
<dbReference type="AlphaFoldDB" id="T0Y2S8"/>
<reference evidence="3" key="2">
    <citation type="journal article" date="2014" name="ISME J.">
        <title>Microbial stratification in low pH oxic and suboxic macroscopic growths along an acid mine drainage.</title>
        <authorList>
            <person name="Mendez-Garcia C."/>
            <person name="Mesa V."/>
            <person name="Sprenger R.R."/>
            <person name="Richter M."/>
            <person name="Diez M.S."/>
            <person name="Solano J."/>
            <person name="Bargiela R."/>
            <person name="Golyshina O.V."/>
            <person name="Manteca A."/>
            <person name="Ramos J.L."/>
            <person name="Gallego J.R."/>
            <person name="Llorente I."/>
            <person name="Martins Dos Santos V.A."/>
            <person name="Jensen O.N."/>
            <person name="Pelaez A.I."/>
            <person name="Sanchez J."/>
            <person name="Ferrer M."/>
        </authorList>
    </citation>
    <scope>NUCLEOTIDE SEQUENCE</scope>
</reference>
<evidence type="ECO:0000313" key="3">
    <source>
        <dbReference type="EMBL" id="EQD27313.1"/>
    </source>
</evidence>
<dbReference type="GO" id="GO:0003677">
    <property type="term" value="F:DNA binding"/>
    <property type="evidence" value="ECO:0007669"/>
    <property type="project" value="InterPro"/>
</dbReference>